<evidence type="ECO:0000256" key="1">
    <source>
        <dbReference type="SAM" id="Coils"/>
    </source>
</evidence>
<dbReference type="EMBL" id="CCYD01000645">
    <property type="protein sequence ID" value="CEG42542.1"/>
    <property type="molecule type" value="Genomic_DNA"/>
</dbReference>
<feature type="coiled-coil region" evidence="1">
    <location>
        <begin position="8"/>
        <end position="35"/>
    </location>
</feature>
<protein>
    <submittedName>
        <fullName evidence="3">Uncharacterized protein</fullName>
    </submittedName>
</protein>
<name>A0A0P1AMV6_PLAHL</name>
<dbReference type="OrthoDB" id="128924at2759"/>
<evidence type="ECO:0000313" key="3">
    <source>
        <dbReference type="EMBL" id="CEG42542.1"/>
    </source>
</evidence>
<feature type="compositionally biased region" description="Basic and acidic residues" evidence="2">
    <location>
        <begin position="60"/>
        <end position="73"/>
    </location>
</feature>
<dbReference type="Proteomes" id="UP000054928">
    <property type="component" value="Unassembled WGS sequence"/>
</dbReference>
<keyword evidence="4" id="KW-1185">Reference proteome</keyword>
<accession>A0A0P1AMV6</accession>
<feature type="coiled-coil region" evidence="1">
    <location>
        <begin position="281"/>
        <end position="490"/>
    </location>
</feature>
<reference evidence="4" key="1">
    <citation type="submission" date="2014-09" db="EMBL/GenBank/DDBJ databases">
        <authorList>
            <person name="Sharma Rahul"/>
            <person name="Thines Marco"/>
        </authorList>
    </citation>
    <scope>NUCLEOTIDE SEQUENCE [LARGE SCALE GENOMIC DNA]</scope>
</reference>
<dbReference type="AlphaFoldDB" id="A0A0P1AMV6"/>
<sequence>MTTTFDNRAALEKAIESCSNSVRALREKMHDEEEAVEMEDVAKEVQRLMGLRKELQRWIQTKSEDQKTNQHEEETPETGNDSAEPMVVGSKLEQRAVKLESHVAKANEKLLILETKVAQIERTKNALTYLNQVRTSAEEKVETLVDQTTEIDDTDQVANLTIQLEAERMKVLEVTQTAKKLQKSVDALTEEKRKIVAKLTAESKAGITKSEQASDIKHSDDELEDGLLNVQDKLDQTITTIVQEKTGVVANLTGELKKEHSEPEQANQLDQKVYSDPELSVMSLVKEKVELQNSLQAAENITNAVRDELSRLKKELSEIKDKKETRETHLGKLWKNIEELQLENKMLKEKNLSIKAKVQKVRAEAERYIAEISSYDHKTEMLNAEIESAKIELDKSKKEAEILQHESEKLQNEVSVSKSIAANSEERIRTLEKDLEVSTAMASKNVTELENLRKLNKEAEATKASFAERIQALENEIKRLKQSELEVAAECDVLRQSTKDSERVHKNDIEKLMSQLVQLQSVAEGKDGKFEAELSQAQEIAKVAVAEKELLTSQLLEMKDNMVQLKLKHKKELGQVSDNGLQLKRLAMDLEARTAEVKKEKALNDDLQSQRSIAADQLQDLRGVAATNEELLKKARASLLESNEELKEARANALKWKNSAQAAKTLMNAKIADFESANKQLKKARADASSASTARSQLSLSLQAKEKKLAKTKQELVAVRKELAEILAAMDAERTQSKQEHMVHVLKLRERSDNELAQLSSQVHSHRVMLAVLLPVLVAVSVYAFSH</sequence>
<organism evidence="3 4">
    <name type="scientific">Plasmopara halstedii</name>
    <name type="common">Downy mildew of sunflower</name>
    <dbReference type="NCBI Taxonomy" id="4781"/>
    <lineage>
        <taxon>Eukaryota</taxon>
        <taxon>Sar</taxon>
        <taxon>Stramenopiles</taxon>
        <taxon>Oomycota</taxon>
        <taxon>Peronosporomycetes</taxon>
        <taxon>Peronosporales</taxon>
        <taxon>Peronosporaceae</taxon>
        <taxon>Plasmopara</taxon>
    </lineage>
</organism>
<dbReference type="GeneID" id="36407863"/>
<evidence type="ECO:0000313" key="4">
    <source>
        <dbReference type="Proteomes" id="UP000054928"/>
    </source>
</evidence>
<feature type="coiled-coil region" evidence="1">
    <location>
        <begin position="89"/>
        <end position="123"/>
    </location>
</feature>
<feature type="region of interest" description="Disordered" evidence="2">
    <location>
        <begin position="60"/>
        <end position="86"/>
    </location>
</feature>
<evidence type="ECO:0000256" key="2">
    <source>
        <dbReference type="SAM" id="MobiDB-lite"/>
    </source>
</evidence>
<feature type="coiled-coil region" evidence="1">
    <location>
        <begin position="171"/>
        <end position="198"/>
    </location>
</feature>
<keyword evidence="1" id="KW-0175">Coiled coil</keyword>
<proteinExistence type="predicted"/>
<dbReference type="OMA" id="QSGXQSG"/>
<dbReference type="STRING" id="4781.A0A0P1AMV6"/>
<dbReference type="RefSeq" id="XP_024578911.1">
    <property type="nucleotide sequence ID" value="XM_024728433.1"/>
</dbReference>
<feature type="coiled-coil region" evidence="1">
    <location>
        <begin position="548"/>
        <end position="729"/>
    </location>
</feature>